<comment type="similarity">
    <text evidence="1">Belongs to the peptidase S1 family.</text>
</comment>
<dbReference type="InterPro" id="IPR050430">
    <property type="entry name" value="Peptidase_S1"/>
</dbReference>
<evidence type="ECO:0000256" key="2">
    <source>
        <dbReference type="ARBA" id="ARBA00023026"/>
    </source>
</evidence>
<dbReference type="GO" id="GO:0006508">
    <property type="term" value="P:proteolysis"/>
    <property type="evidence" value="ECO:0007669"/>
    <property type="project" value="UniProtKB-KW"/>
</dbReference>
<keyword evidence="3" id="KW-1015">Disulfide bond</keyword>
<keyword evidence="2" id="KW-0843">Virulence</keyword>
<feature type="signal peptide" evidence="6">
    <location>
        <begin position="1"/>
        <end position="24"/>
    </location>
</feature>
<keyword evidence="9" id="KW-1185">Reference proteome</keyword>
<keyword evidence="4" id="KW-0325">Glycoprotein</keyword>
<feature type="chain" id="PRO_5012034908" evidence="6">
    <location>
        <begin position="25"/>
        <end position="266"/>
    </location>
</feature>
<dbReference type="InterPro" id="IPR001254">
    <property type="entry name" value="Trypsin_dom"/>
</dbReference>
<evidence type="ECO:0000256" key="3">
    <source>
        <dbReference type="ARBA" id="ARBA00023157"/>
    </source>
</evidence>
<keyword evidence="8" id="KW-0472">Membrane</keyword>
<dbReference type="InterPro" id="IPR009003">
    <property type="entry name" value="Peptidase_S1_PA"/>
</dbReference>
<evidence type="ECO:0000256" key="6">
    <source>
        <dbReference type="SAM" id="SignalP"/>
    </source>
</evidence>
<dbReference type="PROSITE" id="PS50240">
    <property type="entry name" value="TRYPSIN_DOM"/>
    <property type="match status" value="1"/>
</dbReference>
<dbReference type="PROSITE" id="PS00134">
    <property type="entry name" value="TRYPSIN_HIS"/>
    <property type="match status" value="1"/>
</dbReference>
<keyword evidence="6" id="KW-0732">Signal</keyword>
<evidence type="ECO:0000256" key="1">
    <source>
        <dbReference type="ARBA" id="ARBA00007664"/>
    </source>
</evidence>
<name>A0A1Z5K5U8_FISSO</name>
<dbReference type="OrthoDB" id="44567at2759"/>
<feature type="domain" description="Peptidase S1" evidence="7">
    <location>
        <begin position="26"/>
        <end position="241"/>
    </location>
</feature>
<dbReference type="InterPro" id="IPR001314">
    <property type="entry name" value="Peptidase_S1A"/>
</dbReference>
<dbReference type="SUPFAM" id="SSF50494">
    <property type="entry name" value="Trypsin-like serine proteases"/>
    <property type="match status" value="1"/>
</dbReference>
<dbReference type="PROSITE" id="PS00135">
    <property type="entry name" value="TRYPSIN_SER"/>
    <property type="match status" value="1"/>
</dbReference>
<evidence type="ECO:0000259" key="7">
    <source>
        <dbReference type="PROSITE" id="PS50240"/>
    </source>
</evidence>
<dbReference type="GO" id="GO:0004252">
    <property type="term" value="F:serine-type endopeptidase activity"/>
    <property type="evidence" value="ECO:0007669"/>
    <property type="project" value="InterPro"/>
</dbReference>
<accession>A0A1Z5K5U8</accession>
<dbReference type="SMART" id="SM00020">
    <property type="entry name" value="Tryp_SPc"/>
    <property type="match status" value="1"/>
</dbReference>
<dbReference type="InterPro" id="IPR043504">
    <property type="entry name" value="Peptidase_S1_PA_chymotrypsin"/>
</dbReference>
<dbReference type="InterPro" id="IPR033116">
    <property type="entry name" value="TRYPSIN_SER"/>
</dbReference>
<dbReference type="Pfam" id="PF00089">
    <property type="entry name" value="Trypsin"/>
    <property type="match status" value="1"/>
</dbReference>
<dbReference type="InterPro" id="IPR018114">
    <property type="entry name" value="TRYPSIN_HIS"/>
</dbReference>
<sequence length="266" mass="27908">MRNSFVRSGLSSLIISLSLSSVQGRIVGGAPATDGEYPFYVHTRGTICGGTLIHSDIVLTAAHCDEAFAIDQTVYIGAIELSGEGDETNTVQQQLLHPLYDTNTYENDIMLIKLTSASSSPVAQWNTKASVPASNSKVDVIGFGATSEGGDVSSILLEVALTVQSAQTCVETMGADPVTQICAGELTGGKDSCQGDSGGPLLVGDTVVAIVSVGVGCARPNYPGINTRVSAYTQFIKEGICNMSSDPPEWCFTTTDECSRIFCCDR</sequence>
<dbReference type="CDD" id="cd00190">
    <property type="entry name" value="Tryp_SPc"/>
    <property type="match status" value="1"/>
</dbReference>
<gene>
    <name evidence="8" type="ORF">FisN_29Hh018</name>
</gene>
<dbReference type="InParanoid" id="A0A1Z5K5U8"/>
<dbReference type="PANTHER" id="PTHR24276">
    <property type="entry name" value="POLYSERASE-RELATED"/>
    <property type="match status" value="1"/>
</dbReference>
<dbReference type="AlphaFoldDB" id="A0A1Z5K5U8"/>
<comment type="caution">
    <text evidence="8">The sequence shown here is derived from an EMBL/GenBank/DDBJ whole genome shotgun (WGS) entry which is preliminary data.</text>
</comment>
<keyword evidence="8" id="KW-0812">Transmembrane</keyword>
<dbReference type="PANTHER" id="PTHR24276:SF98">
    <property type="entry name" value="FI18310P1-RELATED"/>
    <property type="match status" value="1"/>
</dbReference>
<protein>
    <submittedName>
        <fullName evidence="8">Transmembrane protease serine 6</fullName>
    </submittedName>
</protein>
<keyword evidence="5" id="KW-0720">Serine protease</keyword>
<dbReference type="Proteomes" id="UP000198406">
    <property type="component" value="Unassembled WGS sequence"/>
</dbReference>
<evidence type="ECO:0000256" key="5">
    <source>
        <dbReference type="RuleBase" id="RU363034"/>
    </source>
</evidence>
<dbReference type="PRINTS" id="PR00722">
    <property type="entry name" value="CHYMOTRYPSIN"/>
</dbReference>
<keyword evidence="5 8" id="KW-0645">Protease</keyword>
<evidence type="ECO:0000256" key="4">
    <source>
        <dbReference type="ARBA" id="ARBA00023180"/>
    </source>
</evidence>
<evidence type="ECO:0000313" key="8">
    <source>
        <dbReference type="EMBL" id="GAX21586.1"/>
    </source>
</evidence>
<dbReference type="EMBL" id="BDSP01000170">
    <property type="protein sequence ID" value="GAX21586.1"/>
    <property type="molecule type" value="Genomic_DNA"/>
</dbReference>
<reference evidence="8 9" key="1">
    <citation type="journal article" date="2015" name="Plant Cell">
        <title>Oil accumulation by the oleaginous diatom Fistulifera solaris as revealed by the genome and transcriptome.</title>
        <authorList>
            <person name="Tanaka T."/>
            <person name="Maeda Y."/>
            <person name="Veluchamy A."/>
            <person name="Tanaka M."/>
            <person name="Abida H."/>
            <person name="Marechal E."/>
            <person name="Bowler C."/>
            <person name="Muto M."/>
            <person name="Sunaga Y."/>
            <person name="Tanaka M."/>
            <person name="Yoshino T."/>
            <person name="Taniguchi T."/>
            <person name="Fukuda Y."/>
            <person name="Nemoto M."/>
            <person name="Matsumoto M."/>
            <person name="Wong P.S."/>
            <person name="Aburatani S."/>
            <person name="Fujibuchi W."/>
        </authorList>
    </citation>
    <scope>NUCLEOTIDE SEQUENCE [LARGE SCALE GENOMIC DNA]</scope>
    <source>
        <strain evidence="8 9">JPCC DA0580</strain>
    </source>
</reference>
<organism evidence="8 9">
    <name type="scientific">Fistulifera solaris</name>
    <name type="common">Oleaginous diatom</name>
    <dbReference type="NCBI Taxonomy" id="1519565"/>
    <lineage>
        <taxon>Eukaryota</taxon>
        <taxon>Sar</taxon>
        <taxon>Stramenopiles</taxon>
        <taxon>Ochrophyta</taxon>
        <taxon>Bacillariophyta</taxon>
        <taxon>Bacillariophyceae</taxon>
        <taxon>Bacillariophycidae</taxon>
        <taxon>Naviculales</taxon>
        <taxon>Naviculaceae</taxon>
        <taxon>Fistulifera</taxon>
    </lineage>
</organism>
<proteinExistence type="inferred from homology"/>
<evidence type="ECO:0000313" key="9">
    <source>
        <dbReference type="Proteomes" id="UP000198406"/>
    </source>
</evidence>
<dbReference type="Gene3D" id="2.40.10.10">
    <property type="entry name" value="Trypsin-like serine proteases"/>
    <property type="match status" value="1"/>
</dbReference>
<keyword evidence="5" id="KW-0378">Hydrolase</keyword>